<dbReference type="AlphaFoldDB" id="A0A2T0TLY9"/>
<keyword evidence="3" id="KW-1185">Reference proteome</keyword>
<accession>A0A2T0TLY9</accession>
<protein>
    <submittedName>
        <fullName evidence="2">Uncharacterized protein</fullName>
    </submittedName>
</protein>
<sequence length="113" mass="12840">MVDFTWGFWAYNESAGRLYHLPFFARRGPKRGAPSQIDHTPTALDPVRPLESPVKRPYGSGGISWEASDSASRSKSTEEYSRSFVSRWKPSIMRTVPDLDRITMDCVVHPPVR</sequence>
<evidence type="ECO:0000256" key="1">
    <source>
        <dbReference type="SAM" id="MobiDB-lite"/>
    </source>
</evidence>
<organism evidence="2 3">
    <name type="scientific">Umezawaea tangerina</name>
    <dbReference type="NCBI Taxonomy" id="84725"/>
    <lineage>
        <taxon>Bacteria</taxon>
        <taxon>Bacillati</taxon>
        <taxon>Actinomycetota</taxon>
        <taxon>Actinomycetes</taxon>
        <taxon>Pseudonocardiales</taxon>
        <taxon>Pseudonocardiaceae</taxon>
        <taxon>Umezawaea</taxon>
    </lineage>
</organism>
<feature type="region of interest" description="Disordered" evidence="1">
    <location>
        <begin position="30"/>
        <end position="83"/>
    </location>
</feature>
<proteinExistence type="predicted"/>
<dbReference type="Proteomes" id="UP000239494">
    <property type="component" value="Unassembled WGS sequence"/>
</dbReference>
<evidence type="ECO:0000313" key="2">
    <source>
        <dbReference type="EMBL" id="PRY46734.1"/>
    </source>
</evidence>
<name>A0A2T0TLY9_9PSEU</name>
<dbReference type="EMBL" id="PVTF01000001">
    <property type="protein sequence ID" value="PRY46734.1"/>
    <property type="molecule type" value="Genomic_DNA"/>
</dbReference>
<reference evidence="2 3" key="1">
    <citation type="submission" date="2018-03" db="EMBL/GenBank/DDBJ databases">
        <title>Genomic Encyclopedia of Archaeal and Bacterial Type Strains, Phase II (KMG-II): from individual species to whole genera.</title>
        <authorList>
            <person name="Goeker M."/>
        </authorList>
    </citation>
    <scope>NUCLEOTIDE SEQUENCE [LARGE SCALE GENOMIC DNA]</scope>
    <source>
        <strain evidence="2 3">DSM 44720</strain>
    </source>
</reference>
<evidence type="ECO:0000313" key="3">
    <source>
        <dbReference type="Proteomes" id="UP000239494"/>
    </source>
</evidence>
<gene>
    <name evidence="2" type="ORF">CLV43_1011014</name>
</gene>
<comment type="caution">
    <text evidence="2">The sequence shown here is derived from an EMBL/GenBank/DDBJ whole genome shotgun (WGS) entry which is preliminary data.</text>
</comment>